<feature type="transmembrane region" description="Helical" evidence="5">
    <location>
        <begin position="139"/>
        <end position="160"/>
    </location>
</feature>
<dbReference type="PROSITE" id="PS50262">
    <property type="entry name" value="G_PROTEIN_RECEP_F1_2"/>
    <property type="match status" value="1"/>
</dbReference>
<dbReference type="InterPro" id="IPR052954">
    <property type="entry name" value="GPCR-Ligand_Int"/>
</dbReference>
<keyword evidence="3 5" id="KW-1133">Transmembrane helix</keyword>
<evidence type="ECO:0000313" key="7">
    <source>
        <dbReference type="EMBL" id="CAF0738889.1"/>
    </source>
</evidence>
<gene>
    <name evidence="7" type="ORF">EDS130_LOCUS1596</name>
    <name evidence="8" type="ORF">XAT740_LOCUS6202</name>
</gene>
<feature type="domain" description="G-protein coupled receptors family 1 profile" evidence="6">
    <location>
        <begin position="33"/>
        <end position="301"/>
    </location>
</feature>
<evidence type="ECO:0000256" key="1">
    <source>
        <dbReference type="ARBA" id="ARBA00004370"/>
    </source>
</evidence>
<dbReference type="PANTHER" id="PTHR46641">
    <property type="entry name" value="FMRFAMIDE RECEPTOR-RELATED"/>
    <property type="match status" value="1"/>
</dbReference>
<protein>
    <recommendedName>
        <fullName evidence="6">G-protein coupled receptors family 1 profile domain-containing protein</fullName>
    </recommendedName>
</protein>
<accession>A0A813XHB5</accession>
<evidence type="ECO:0000256" key="4">
    <source>
        <dbReference type="ARBA" id="ARBA00023136"/>
    </source>
</evidence>
<feature type="transmembrane region" description="Helical" evidence="5">
    <location>
        <begin position="180"/>
        <end position="202"/>
    </location>
</feature>
<dbReference type="InterPro" id="IPR000276">
    <property type="entry name" value="GPCR_Rhodpsn"/>
</dbReference>
<evidence type="ECO:0000256" key="3">
    <source>
        <dbReference type="ARBA" id="ARBA00022989"/>
    </source>
</evidence>
<feature type="transmembrane region" description="Helical" evidence="5">
    <location>
        <begin position="94"/>
        <end position="118"/>
    </location>
</feature>
<dbReference type="OrthoDB" id="10001116at2759"/>
<reference evidence="8" key="1">
    <citation type="submission" date="2021-02" db="EMBL/GenBank/DDBJ databases">
        <authorList>
            <person name="Nowell W R."/>
        </authorList>
    </citation>
    <scope>NUCLEOTIDE SEQUENCE</scope>
</reference>
<dbReference type="EMBL" id="CAJNOR010000279">
    <property type="protein sequence ID" value="CAF0865257.1"/>
    <property type="molecule type" value="Genomic_DNA"/>
</dbReference>
<dbReference type="GO" id="GO:0004930">
    <property type="term" value="F:G protein-coupled receptor activity"/>
    <property type="evidence" value="ECO:0007669"/>
    <property type="project" value="InterPro"/>
</dbReference>
<keyword evidence="4 5" id="KW-0472">Membrane</keyword>
<proteinExistence type="predicted"/>
<dbReference type="EMBL" id="CAJNOJ010000004">
    <property type="protein sequence ID" value="CAF0738889.1"/>
    <property type="molecule type" value="Genomic_DNA"/>
</dbReference>
<keyword evidence="9" id="KW-1185">Reference proteome</keyword>
<feature type="transmembrane region" description="Helical" evidence="5">
    <location>
        <begin position="238"/>
        <end position="258"/>
    </location>
</feature>
<feature type="transmembrane region" description="Helical" evidence="5">
    <location>
        <begin position="278"/>
        <end position="301"/>
    </location>
</feature>
<dbReference type="PANTHER" id="PTHR46641:SF2">
    <property type="entry name" value="FMRFAMIDE RECEPTOR"/>
    <property type="match status" value="1"/>
</dbReference>
<dbReference type="SUPFAM" id="SSF81321">
    <property type="entry name" value="Family A G protein-coupled receptor-like"/>
    <property type="match status" value="1"/>
</dbReference>
<feature type="transmembrane region" description="Helical" evidence="5">
    <location>
        <begin position="53"/>
        <end position="74"/>
    </location>
</feature>
<evidence type="ECO:0000313" key="8">
    <source>
        <dbReference type="EMBL" id="CAF0865257.1"/>
    </source>
</evidence>
<dbReference type="InterPro" id="IPR017452">
    <property type="entry name" value="GPCR_Rhodpsn_7TM"/>
</dbReference>
<feature type="transmembrane region" description="Helical" evidence="5">
    <location>
        <begin position="20"/>
        <end position="41"/>
    </location>
</feature>
<evidence type="ECO:0000256" key="2">
    <source>
        <dbReference type="ARBA" id="ARBA00022692"/>
    </source>
</evidence>
<evidence type="ECO:0000313" key="9">
    <source>
        <dbReference type="Proteomes" id="UP000663828"/>
    </source>
</evidence>
<comment type="caution">
    <text evidence="8">The sequence shown here is derived from an EMBL/GenBank/DDBJ whole genome shotgun (WGS) entry which is preliminary data.</text>
</comment>
<name>A0A813XHB5_ADIRI</name>
<dbReference type="GO" id="GO:0016020">
    <property type="term" value="C:membrane"/>
    <property type="evidence" value="ECO:0007669"/>
    <property type="project" value="UniProtKB-SubCell"/>
</dbReference>
<dbReference type="AlphaFoldDB" id="A0A813XHB5"/>
<dbReference type="Gene3D" id="1.20.1070.10">
    <property type="entry name" value="Rhodopsin 7-helix transmembrane proteins"/>
    <property type="match status" value="1"/>
</dbReference>
<dbReference type="Proteomes" id="UP000663852">
    <property type="component" value="Unassembled WGS sequence"/>
</dbReference>
<evidence type="ECO:0000259" key="6">
    <source>
        <dbReference type="PROSITE" id="PS50262"/>
    </source>
</evidence>
<sequence length="323" mass="37582">MFNVTSMPFTLTNVATTINCYFSIFLLIFGVVGNLLNLLVLSQRSLRSNACAWLFLISSVFNLISLLAGLPTRVLSSWTIVVTDEVEWLCRLRVFLVLASRTAAAWLIMFATFDRWLLSCRHIHYRRLSKLKNAQRAMICILFLSCFIYSSIFYCYQANLRNTPLKCYSQTTMCRIISDQIYLCFTVLIPTILMICFSLLTLSNVRRMHHRLQMSLLTELSQTMIRKRRRFRLLDRHLLVMLLVQIGFFILFTFPQGIEMIYLTVTRNDFKSTSQLTIENAIFTFTLSLTYLASGMPFYVYTISGGRAFQQAFFRFIARLIVN</sequence>
<comment type="subcellular location">
    <subcellularLocation>
        <location evidence="1">Membrane</location>
    </subcellularLocation>
</comment>
<evidence type="ECO:0000256" key="5">
    <source>
        <dbReference type="SAM" id="Phobius"/>
    </source>
</evidence>
<keyword evidence="2 5" id="KW-0812">Transmembrane</keyword>
<dbReference type="Proteomes" id="UP000663828">
    <property type="component" value="Unassembled WGS sequence"/>
</dbReference>
<organism evidence="8 9">
    <name type="scientific">Adineta ricciae</name>
    <name type="common">Rotifer</name>
    <dbReference type="NCBI Taxonomy" id="249248"/>
    <lineage>
        <taxon>Eukaryota</taxon>
        <taxon>Metazoa</taxon>
        <taxon>Spiralia</taxon>
        <taxon>Gnathifera</taxon>
        <taxon>Rotifera</taxon>
        <taxon>Eurotatoria</taxon>
        <taxon>Bdelloidea</taxon>
        <taxon>Adinetida</taxon>
        <taxon>Adinetidae</taxon>
        <taxon>Adineta</taxon>
    </lineage>
</organism>
<dbReference type="Pfam" id="PF00001">
    <property type="entry name" value="7tm_1"/>
    <property type="match status" value="1"/>
</dbReference>